<proteinExistence type="predicted"/>
<accession>A0A976FMZ9</accession>
<protein>
    <submittedName>
        <fullName evidence="4">Uncharacterized protein</fullName>
    </submittedName>
</protein>
<keyword evidence="3" id="KW-0812">Transmembrane</keyword>
<keyword evidence="5" id="KW-1185">Reference proteome</keyword>
<evidence type="ECO:0000313" key="5">
    <source>
        <dbReference type="Proteomes" id="UP000294530"/>
    </source>
</evidence>
<feature type="compositionally biased region" description="Polar residues" evidence="2">
    <location>
        <begin position="386"/>
        <end position="397"/>
    </location>
</feature>
<keyword evidence="3" id="KW-0472">Membrane</keyword>
<feature type="transmembrane region" description="Helical" evidence="3">
    <location>
        <begin position="15"/>
        <end position="35"/>
    </location>
</feature>
<comment type="caution">
    <text evidence="4">The sequence shown here is derived from an EMBL/GenBank/DDBJ whole genome shotgun (WGS) entry which is preliminary data.</text>
</comment>
<dbReference type="RefSeq" id="XP_067819346.1">
    <property type="nucleotide sequence ID" value="XM_067966115.1"/>
</dbReference>
<dbReference type="AlphaFoldDB" id="A0A976FMZ9"/>
<feature type="region of interest" description="Disordered" evidence="2">
    <location>
        <begin position="378"/>
        <end position="399"/>
    </location>
</feature>
<evidence type="ECO:0000313" key="4">
    <source>
        <dbReference type="EMBL" id="TDH69847.1"/>
    </source>
</evidence>
<reference evidence="4 5" key="1">
    <citation type="journal article" date="2021" name="Genome Biol.">
        <title>AFLAP: assembly-free linkage analysis pipeline using k-mers from genome sequencing data.</title>
        <authorList>
            <person name="Fletcher K."/>
            <person name="Zhang L."/>
            <person name="Gil J."/>
            <person name="Han R."/>
            <person name="Cavanaugh K."/>
            <person name="Michelmore R."/>
        </authorList>
    </citation>
    <scope>NUCLEOTIDE SEQUENCE [LARGE SCALE GENOMIC DNA]</scope>
    <source>
        <strain evidence="4 5">SF5</strain>
    </source>
</reference>
<organism evidence="4 5">
    <name type="scientific">Bremia lactucae</name>
    <name type="common">Lettuce downy mildew</name>
    <dbReference type="NCBI Taxonomy" id="4779"/>
    <lineage>
        <taxon>Eukaryota</taxon>
        <taxon>Sar</taxon>
        <taxon>Stramenopiles</taxon>
        <taxon>Oomycota</taxon>
        <taxon>Peronosporomycetes</taxon>
        <taxon>Peronosporales</taxon>
        <taxon>Peronosporaceae</taxon>
        <taxon>Bremia</taxon>
    </lineage>
</organism>
<gene>
    <name evidence="4" type="ORF">CCR75_008060</name>
</gene>
<dbReference type="KEGG" id="blac:94351786"/>
<keyword evidence="3" id="KW-1133">Transmembrane helix</keyword>
<evidence type="ECO:0000256" key="1">
    <source>
        <dbReference type="SAM" id="Coils"/>
    </source>
</evidence>
<dbReference type="GeneID" id="94351786"/>
<evidence type="ECO:0000256" key="2">
    <source>
        <dbReference type="SAM" id="MobiDB-lite"/>
    </source>
</evidence>
<keyword evidence="1" id="KW-0175">Coiled coil</keyword>
<name>A0A976FMZ9_BRELC</name>
<dbReference type="Proteomes" id="UP000294530">
    <property type="component" value="Unassembled WGS sequence"/>
</dbReference>
<feature type="coiled-coil region" evidence="1">
    <location>
        <begin position="349"/>
        <end position="376"/>
    </location>
</feature>
<evidence type="ECO:0000256" key="3">
    <source>
        <dbReference type="SAM" id="Phobius"/>
    </source>
</evidence>
<sequence length="445" mass="50338">MSHLGFQSTYFAFEMGYASSTLVILAAIHSVAVIAPYNAHRNVRDAIPNNTRYVSRKLALSESTKIFSGGNYNLNRLKVSYKKVIAPLTGLHWQIQGVNPENLLENPFHLKIGDRPFNFKTDNLLMHPDVEALVTYCGRFKDPKLHLVPLLKKDLGLRRLMEMINEAKNSKDNQAIALKMEADLFKYLHTFPVSEAASAFFPIAEQTKVSSLDVMVLNLFEDLMLTTLINYANAQLKIDSKLFVAVALLYHYGDDLSDMVKLALANPKYLEKALYIETGLAFSTTNLLRLLECKSTDLFRLSDPSMRMIFYYAKQSKARFGDNTLDFFETLSLWYNTNSKHELAIQWTQEQSTEEAEKLAKEIRKYATELDSKAKENAAVSKPATVASSPLTASPSRQHADAPLVNQIGMDKPLKTTIHPEGLLARIGRLFKEWWTKLLNMLTSL</sequence>
<dbReference type="EMBL" id="SHOA02000007">
    <property type="protein sequence ID" value="TDH69847.1"/>
    <property type="molecule type" value="Genomic_DNA"/>
</dbReference>